<evidence type="ECO:0000313" key="3">
    <source>
        <dbReference type="Proteomes" id="UP000008744"/>
    </source>
</evidence>
<dbReference type="InterPro" id="IPR016186">
    <property type="entry name" value="C-type_lectin-like/link_sf"/>
</dbReference>
<dbReference type="EMBL" id="CH479195">
    <property type="protein sequence ID" value="EDW27277.1"/>
    <property type="molecule type" value="Genomic_DNA"/>
</dbReference>
<dbReference type="Gene3D" id="3.10.100.10">
    <property type="entry name" value="Mannose-Binding Protein A, subunit A"/>
    <property type="match status" value="1"/>
</dbReference>
<keyword evidence="3" id="KW-1185">Reference proteome</keyword>
<sequence>MRIFSILCLCLLAVWQSEATFDLVGKGLYYIGNEDGTLRNCDWFLSRRDCWKHNSQLVSVETIEELKALEDYALSKGFADGSTFATSGHSFDSEMPYSWEGVKQPLTFTRWMPGTEKPLSKSYLSLVLSNSTLYMRRSFGYDNYYICEYQPALLRLWLSMSTTNWMVLAD</sequence>
<organism evidence="3">
    <name type="scientific">Drosophila persimilis</name>
    <name type="common">Fruit fly</name>
    <dbReference type="NCBI Taxonomy" id="7234"/>
    <lineage>
        <taxon>Eukaryota</taxon>
        <taxon>Metazoa</taxon>
        <taxon>Ecdysozoa</taxon>
        <taxon>Arthropoda</taxon>
        <taxon>Hexapoda</taxon>
        <taxon>Insecta</taxon>
        <taxon>Pterygota</taxon>
        <taxon>Neoptera</taxon>
        <taxon>Endopterygota</taxon>
        <taxon>Diptera</taxon>
        <taxon>Brachycera</taxon>
        <taxon>Muscomorpha</taxon>
        <taxon>Ephydroidea</taxon>
        <taxon>Drosophilidae</taxon>
        <taxon>Drosophila</taxon>
        <taxon>Sophophora</taxon>
    </lineage>
</organism>
<protein>
    <submittedName>
        <fullName evidence="2">GL21200</fullName>
    </submittedName>
</protein>
<proteinExistence type="predicted"/>
<evidence type="ECO:0000313" key="2">
    <source>
        <dbReference type="EMBL" id="EDW27277.1"/>
    </source>
</evidence>
<dbReference type="OrthoDB" id="6356110at2759"/>
<dbReference type="Proteomes" id="UP000008744">
    <property type="component" value="Unassembled WGS sequence"/>
</dbReference>
<dbReference type="HOGENOM" id="CLU_1572265_0_0_1"/>
<feature type="chain" id="PRO_5002807608" evidence="1">
    <location>
        <begin position="20"/>
        <end position="170"/>
    </location>
</feature>
<name>B4GWV0_DROPE</name>
<dbReference type="SUPFAM" id="SSF56436">
    <property type="entry name" value="C-type lectin-like"/>
    <property type="match status" value="1"/>
</dbReference>
<gene>
    <name evidence="2" type="primary">Dper\GL21200</name>
    <name evidence="2" type="ORF">Dper_GL21200</name>
</gene>
<evidence type="ECO:0000256" key="1">
    <source>
        <dbReference type="SAM" id="SignalP"/>
    </source>
</evidence>
<dbReference type="AlphaFoldDB" id="B4GWV0"/>
<accession>B4GWV0</accession>
<reference evidence="2 3" key="1">
    <citation type="journal article" date="2007" name="Nature">
        <title>Evolution of genes and genomes on the Drosophila phylogeny.</title>
        <authorList>
            <consortium name="Drosophila 12 Genomes Consortium"/>
            <person name="Clark A.G."/>
            <person name="Eisen M.B."/>
            <person name="Smith D.R."/>
            <person name="Bergman C.M."/>
            <person name="Oliver B."/>
            <person name="Markow T.A."/>
            <person name="Kaufman T.C."/>
            <person name="Kellis M."/>
            <person name="Gelbart W."/>
            <person name="Iyer V.N."/>
            <person name="Pollard D.A."/>
            <person name="Sackton T.B."/>
            <person name="Larracuente A.M."/>
            <person name="Singh N.D."/>
            <person name="Abad J.P."/>
            <person name="Abt D.N."/>
            <person name="Adryan B."/>
            <person name="Aguade M."/>
            <person name="Akashi H."/>
            <person name="Anderson W.W."/>
            <person name="Aquadro C.F."/>
            <person name="Ardell D.H."/>
            <person name="Arguello R."/>
            <person name="Artieri C.G."/>
            <person name="Barbash D.A."/>
            <person name="Barker D."/>
            <person name="Barsanti P."/>
            <person name="Batterham P."/>
            <person name="Batzoglou S."/>
            <person name="Begun D."/>
            <person name="Bhutkar A."/>
            <person name="Blanco E."/>
            <person name="Bosak S.A."/>
            <person name="Bradley R.K."/>
            <person name="Brand A.D."/>
            <person name="Brent M.R."/>
            <person name="Brooks A.N."/>
            <person name="Brown R.H."/>
            <person name="Butlin R.K."/>
            <person name="Caggese C."/>
            <person name="Calvi B.R."/>
            <person name="Bernardo de Carvalho A."/>
            <person name="Caspi A."/>
            <person name="Castrezana S."/>
            <person name="Celniker S.E."/>
            <person name="Chang J.L."/>
            <person name="Chapple C."/>
            <person name="Chatterji S."/>
            <person name="Chinwalla A."/>
            <person name="Civetta A."/>
            <person name="Clifton S.W."/>
            <person name="Comeron J.M."/>
            <person name="Costello J.C."/>
            <person name="Coyne J.A."/>
            <person name="Daub J."/>
            <person name="David R.G."/>
            <person name="Delcher A.L."/>
            <person name="Delehaunty K."/>
            <person name="Do C.B."/>
            <person name="Ebling H."/>
            <person name="Edwards K."/>
            <person name="Eickbush T."/>
            <person name="Evans J.D."/>
            <person name="Filipski A."/>
            <person name="Findeiss S."/>
            <person name="Freyhult E."/>
            <person name="Fulton L."/>
            <person name="Fulton R."/>
            <person name="Garcia A.C."/>
            <person name="Gardiner A."/>
            <person name="Garfield D.A."/>
            <person name="Garvin B.E."/>
            <person name="Gibson G."/>
            <person name="Gilbert D."/>
            <person name="Gnerre S."/>
            <person name="Godfrey J."/>
            <person name="Good R."/>
            <person name="Gotea V."/>
            <person name="Gravely B."/>
            <person name="Greenberg A.J."/>
            <person name="Griffiths-Jones S."/>
            <person name="Gross S."/>
            <person name="Guigo R."/>
            <person name="Gustafson E.A."/>
            <person name="Haerty W."/>
            <person name="Hahn M.W."/>
            <person name="Halligan D.L."/>
            <person name="Halpern A.L."/>
            <person name="Halter G.M."/>
            <person name="Han M.V."/>
            <person name="Heger A."/>
            <person name="Hillier L."/>
            <person name="Hinrichs A.S."/>
            <person name="Holmes I."/>
            <person name="Hoskins R.A."/>
            <person name="Hubisz M.J."/>
            <person name="Hultmark D."/>
            <person name="Huntley M.A."/>
            <person name="Jaffe D.B."/>
            <person name="Jagadeeshan S."/>
            <person name="Jeck W.R."/>
            <person name="Johnson J."/>
            <person name="Jones C.D."/>
            <person name="Jordan W.C."/>
            <person name="Karpen G.H."/>
            <person name="Kataoka E."/>
            <person name="Keightley P.D."/>
            <person name="Kheradpour P."/>
            <person name="Kirkness E.F."/>
            <person name="Koerich L.B."/>
            <person name="Kristiansen K."/>
            <person name="Kudrna D."/>
            <person name="Kulathinal R.J."/>
            <person name="Kumar S."/>
            <person name="Kwok R."/>
            <person name="Lander E."/>
            <person name="Langley C.H."/>
            <person name="Lapoint R."/>
            <person name="Lazzaro B.P."/>
            <person name="Lee S.J."/>
            <person name="Levesque L."/>
            <person name="Li R."/>
            <person name="Lin C.F."/>
            <person name="Lin M.F."/>
            <person name="Lindblad-Toh K."/>
            <person name="Llopart A."/>
            <person name="Long M."/>
            <person name="Low L."/>
            <person name="Lozovsky E."/>
            <person name="Lu J."/>
            <person name="Luo M."/>
            <person name="Machado C.A."/>
            <person name="Makalowski W."/>
            <person name="Marzo M."/>
            <person name="Matsuda M."/>
            <person name="Matzkin L."/>
            <person name="McAllister B."/>
            <person name="McBride C.S."/>
            <person name="McKernan B."/>
            <person name="McKernan K."/>
            <person name="Mendez-Lago M."/>
            <person name="Minx P."/>
            <person name="Mollenhauer M.U."/>
            <person name="Montooth K."/>
            <person name="Mount S.M."/>
            <person name="Mu X."/>
            <person name="Myers E."/>
            <person name="Negre B."/>
            <person name="Newfeld S."/>
            <person name="Nielsen R."/>
            <person name="Noor M.A."/>
            <person name="O'Grady P."/>
            <person name="Pachter L."/>
            <person name="Papaceit M."/>
            <person name="Parisi M.J."/>
            <person name="Parisi M."/>
            <person name="Parts L."/>
            <person name="Pedersen J.S."/>
            <person name="Pesole G."/>
            <person name="Phillippy A.M."/>
            <person name="Ponting C.P."/>
            <person name="Pop M."/>
            <person name="Porcelli D."/>
            <person name="Powell J.R."/>
            <person name="Prohaska S."/>
            <person name="Pruitt K."/>
            <person name="Puig M."/>
            <person name="Quesneville H."/>
            <person name="Ram K.R."/>
            <person name="Rand D."/>
            <person name="Rasmussen M.D."/>
            <person name="Reed L.K."/>
            <person name="Reenan R."/>
            <person name="Reily A."/>
            <person name="Remington K.A."/>
            <person name="Rieger T.T."/>
            <person name="Ritchie M.G."/>
            <person name="Robin C."/>
            <person name="Rogers Y.H."/>
            <person name="Rohde C."/>
            <person name="Rozas J."/>
            <person name="Rubenfield M.J."/>
            <person name="Ruiz A."/>
            <person name="Russo S."/>
            <person name="Salzberg S.L."/>
            <person name="Sanchez-Gracia A."/>
            <person name="Saranga D.J."/>
            <person name="Sato H."/>
            <person name="Schaeffer S.W."/>
            <person name="Schatz M.C."/>
            <person name="Schlenke T."/>
            <person name="Schwartz R."/>
            <person name="Segarra C."/>
            <person name="Singh R.S."/>
            <person name="Sirot L."/>
            <person name="Sirota M."/>
            <person name="Sisneros N.B."/>
            <person name="Smith C.D."/>
            <person name="Smith T.F."/>
            <person name="Spieth J."/>
            <person name="Stage D.E."/>
            <person name="Stark A."/>
            <person name="Stephan W."/>
            <person name="Strausberg R.L."/>
            <person name="Strempel S."/>
            <person name="Sturgill D."/>
            <person name="Sutton G."/>
            <person name="Sutton G.G."/>
            <person name="Tao W."/>
            <person name="Teichmann S."/>
            <person name="Tobari Y.N."/>
            <person name="Tomimura Y."/>
            <person name="Tsolas J.M."/>
            <person name="Valente V.L."/>
            <person name="Venter E."/>
            <person name="Venter J.C."/>
            <person name="Vicario S."/>
            <person name="Vieira F.G."/>
            <person name="Vilella A.J."/>
            <person name="Villasante A."/>
            <person name="Walenz B."/>
            <person name="Wang J."/>
            <person name="Wasserman M."/>
            <person name="Watts T."/>
            <person name="Wilson D."/>
            <person name="Wilson R.K."/>
            <person name="Wing R.A."/>
            <person name="Wolfner M.F."/>
            <person name="Wong A."/>
            <person name="Wong G.K."/>
            <person name="Wu C.I."/>
            <person name="Wu G."/>
            <person name="Yamamoto D."/>
            <person name="Yang H.P."/>
            <person name="Yang S.P."/>
            <person name="Yorke J.A."/>
            <person name="Yoshida K."/>
            <person name="Zdobnov E."/>
            <person name="Zhang P."/>
            <person name="Zhang Y."/>
            <person name="Zimin A.V."/>
            <person name="Baldwin J."/>
            <person name="Abdouelleil A."/>
            <person name="Abdulkadir J."/>
            <person name="Abebe A."/>
            <person name="Abera B."/>
            <person name="Abreu J."/>
            <person name="Acer S.C."/>
            <person name="Aftuck L."/>
            <person name="Alexander A."/>
            <person name="An P."/>
            <person name="Anderson E."/>
            <person name="Anderson S."/>
            <person name="Arachi H."/>
            <person name="Azer M."/>
            <person name="Bachantsang P."/>
            <person name="Barry A."/>
            <person name="Bayul T."/>
            <person name="Berlin A."/>
            <person name="Bessette D."/>
            <person name="Bloom T."/>
            <person name="Blye J."/>
            <person name="Boguslavskiy L."/>
            <person name="Bonnet C."/>
            <person name="Boukhgalter B."/>
            <person name="Bourzgui I."/>
            <person name="Brown A."/>
            <person name="Cahill P."/>
            <person name="Channer S."/>
            <person name="Cheshatsang Y."/>
            <person name="Chuda L."/>
            <person name="Citroen M."/>
            <person name="Collymore A."/>
            <person name="Cooke P."/>
            <person name="Costello M."/>
            <person name="D'Aco K."/>
            <person name="Daza R."/>
            <person name="De Haan G."/>
            <person name="DeGray S."/>
            <person name="DeMaso C."/>
            <person name="Dhargay N."/>
            <person name="Dooley K."/>
            <person name="Dooley E."/>
            <person name="Doricent M."/>
            <person name="Dorje P."/>
            <person name="Dorjee K."/>
            <person name="Dupes A."/>
            <person name="Elong R."/>
            <person name="Falk J."/>
            <person name="Farina A."/>
            <person name="Faro S."/>
            <person name="Ferguson D."/>
            <person name="Fisher S."/>
            <person name="Foley C.D."/>
            <person name="Franke A."/>
            <person name="Friedrich D."/>
            <person name="Gadbois L."/>
            <person name="Gearin G."/>
            <person name="Gearin C.R."/>
            <person name="Giannoukos G."/>
            <person name="Goode T."/>
            <person name="Graham J."/>
            <person name="Grandbois E."/>
            <person name="Grewal S."/>
            <person name="Gyaltsen K."/>
            <person name="Hafez N."/>
            <person name="Hagos B."/>
            <person name="Hall J."/>
            <person name="Henson C."/>
            <person name="Hollinger A."/>
            <person name="Honan T."/>
            <person name="Huard M.D."/>
            <person name="Hughes L."/>
            <person name="Hurhula B."/>
            <person name="Husby M.E."/>
            <person name="Kamat A."/>
            <person name="Kanga B."/>
            <person name="Kashin S."/>
            <person name="Khazanovich D."/>
            <person name="Kisner P."/>
            <person name="Lance K."/>
            <person name="Lara M."/>
            <person name="Lee W."/>
            <person name="Lennon N."/>
            <person name="Letendre F."/>
            <person name="LeVine R."/>
            <person name="Lipovsky A."/>
            <person name="Liu X."/>
            <person name="Liu J."/>
            <person name="Liu S."/>
            <person name="Lokyitsang T."/>
            <person name="Lokyitsang Y."/>
            <person name="Lubonja R."/>
            <person name="Lui A."/>
            <person name="MacDonald P."/>
            <person name="Magnisalis V."/>
            <person name="Maru K."/>
            <person name="Matthews C."/>
            <person name="McCusker W."/>
            <person name="McDonough S."/>
            <person name="Mehta T."/>
            <person name="Meldrim J."/>
            <person name="Meneus L."/>
            <person name="Mihai O."/>
            <person name="Mihalev A."/>
            <person name="Mihova T."/>
            <person name="Mittelman R."/>
            <person name="Mlenga V."/>
            <person name="Montmayeur A."/>
            <person name="Mulrain L."/>
            <person name="Navidi A."/>
            <person name="Naylor J."/>
            <person name="Negash T."/>
            <person name="Nguyen T."/>
            <person name="Nguyen N."/>
            <person name="Nicol R."/>
            <person name="Norbu C."/>
            <person name="Norbu N."/>
            <person name="Novod N."/>
            <person name="O'Neill B."/>
            <person name="Osman S."/>
            <person name="Markiewicz E."/>
            <person name="Oyono O.L."/>
            <person name="Patti C."/>
            <person name="Phunkhang P."/>
            <person name="Pierre F."/>
            <person name="Priest M."/>
            <person name="Raghuraman S."/>
            <person name="Rege F."/>
            <person name="Reyes R."/>
            <person name="Rise C."/>
            <person name="Rogov P."/>
            <person name="Ross K."/>
            <person name="Ryan E."/>
            <person name="Settipalli S."/>
            <person name="Shea T."/>
            <person name="Sherpa N."/>
            <person name="Shi L."/>
            <person name="Shih D."/>
            <person name="Sparrow T."/>
            <person name="Spaulding J."/>
            <person name="Stalker J."/>
            <person name="Stange-Thomann N."/>
            <person name="Stavropoulos S."/>
            <person name="Stone C."/>
            <person name="Strader C."/>
            <person name="Tesfaye S."/>
            <person name="Thomson T."/>
            <person name="Thoulutsang Y."/>
            <person name="Thoulutsang D."/>
            <person name="Topham K."/>
            <person name="Topping I."/>
            <person name="Tsamla T."/>
            <person name="Vassiliev H."/>
            <person name="Vo A."/>
            <person name="Wangchuk T."/>
            <person name="Wangdi T."/>
            <person name="Weiand M."/>
            <person name="Wilkinson J."/>
            <person name="Wilson A."/>
            <person name="Yadav S."/>
            <person name="Young G."/>
            <person name="Yu Q."/>
            <person name="Zembek L."/>
            <person name="Zhong D."/>
            <person name="Zimmer A."/>
            <person name="Zwirko Z."/>
            <person name="Jaffe D.B."/>
            <person name="Alvarez P."/>
            <person name="Brockman W."/>
            <person name="Butler J."/>
            <person name="Chin C."/>
            <person name="Gnerre S."/>
            <person name="Grabherr M."/>
            <person name="Kleber M."/>
            <person name="Mauceli E."/>
            <person name="MacCallum I."/>
        </authorList>
    </citation>
    <scope>NUCLEOTIDE SEQUENCE [LARGE SCALE GENOMIC DNA]</scope>
    <source>
        <strain evidence="3">MSH-3 / Tucson 14011-0111.49</strain>
    </source>
</reference>
<keyword evidence="1" id="KW-0732">Signal</keyword>
<dbReference type="InterPro" id="IPR016187">
    <property type="entry name" value="CTDL_fold"/>
</dbReference>
<dbReference type="OMA" id="QFYICEY"/>
<dbReference type="PhylomeDB" id="B4GWV0"/>
<feature type="signal peptide" evidence="1">
    <location>
        <begin position="1"/>
        <end position="19"/>
    </location>
</feature>
<dbReference type="CDD" id="cd00037">
    <property type="entry name" value="CLECT"/>
    <property type="match status" value="1"/>
</dbReference>